<accession>A0A0A8XPG2</accession>
<sequence length="85" mass="9590">MARASTDTISKIRGQSSIAAVSAWLLVQNFKCLHVMSWKLIFLYCMPERVISAIQIHSLLHHVIVLFNLVGFDYVNCCIQNPVVS</sequence>
<reference evidence="1" key="2">
    <citation type="journal article" date="2015" name="Data Brief">
        <title>Shoot transcriptome of the giant reed, Arundo donax.</title>
        <authorList>
            <person name="Barrero R.A."/>
            <person name="Guerrero F.D."/>
            <person name="Moolhuijzen P."/>
            <person name="Goolsby J.A."/>
            <person name="Tidwell J."/>
            <person name="Bellgard S.E."/>
            <person name="Bellgard M.I."/>
        </authorList>
    </citation>
    <scope>NUCLEOTIDE SEQUENCE</scope>
    <source>
        <tissue evidence="1">Shoot tissue taken approximately 20 cm above the soil surface</tissue>
    </source>
</reference>
<protein>
    <submittedName>
        <fullName evidence="1">Uncharacterized protein</fullName>
    </submittedName>
</protein>
<proteinExistence type="predicted"/>
<reference evidence="1" key="1">
    <citation type="submission" date="2014-09" db="EMBL/GenBank/DDBJ databases">
        <authorList>
            <person name="Magalhaes I.L.F."/>
            <person name="Oliveira U."/>
            <person name="Santos F.R."/>
            <person name="Vidigal T.H.D.A."/>
            <person name="Brescovit A.D."/>
            <person name="Santos A.J."/>
        </authorList>
    </citation>
    <scope>NUCLEOTIDE SEQUENCE</scope>
    <source>
        <tissue evidence="1">Shoot tissue taken approximately 20 cm above the soil surface</tissue>
    </source>
</reference>
<name>A0A0A8XPG2_ARUDO</name>
<dbReference type="AlphaFoldDB" id="A0A0A8XPG2"/>
<organism evidence="1">
    <name type="scientific">Arundo donax</name>
    <name type="common">Giant reed</name>
    <name type="synonym">Donax arundinaceus</name>
    <dbReference type="NCBI Taxonomy" id="35708"/>
    <lineage>
        <taxon>Eukaryota</taxon>
        <taxon>Viridiplantae</taxon>
        <taxon>Streptophyta</taxon>
        <taxon>Embryophyta</taxon>
        <taxon>Tracheophyta</taxon>
        <taxon>Spermatophyta</taxon>
        <taxon>Magnoliopsida</taxon>
        <taxon>Liliopsida</taxon>
        <taxon>Poales</taxon>
        <taxon>Poaceae</taxon>
        <taxon>PACMAD clade</taxon>
        <taxon>Arundinoideae</taxon>
        <taxon>Arundineae</taxon>
        <taxon>Arundo</taxon>
    </lineage>
</organism>
<dbReference type="EMBL" id="GBRH01283397">
    <property type="protein sequence ID" value="JAD14498.1"/>
    <property type="molecule type" value="Transcribed_RNA"/>
</dbReference>
<evidence type="ECO:0000313" key="1">
    <source>
        <dbReference type="EMBL" id="JAD14498.1"/>
    </source>
</evidence>